<dbReference type="RefSeq" id="WP_238053802.1">
    <property type="nucleotide sequence ID" value="NZ_JAKNGE010000033.1"/>
</dbReference>
<feature type="transmembrane region" description="Helical" evidence="6">
    <location>
        <begin position="373"/>
        <end position="390"/>
    </location>
</feature>
<evidence type="ECO:0000256" key="1">
    <source>
        <dbReference type="ARBA" id="ARBA00004651"/>
    </source>
</evidence>
<keyword evidence="5 6" id="KW-0472">Membrane</keyword>
<proteinExistence type="predicted"/>
<evidence type="ECO:0000256" key="4">
    <source>
        <dbReference type="ARBA" id="ARBA00022989"/>
    </source>
</evidence>
<feature type="transmembrane region" description="Helical" evidence="6">
    <location>
        <begin position="49"/>
        <end position="70"/>
    </location>
</feature>
<protein>
    <submittedName>
        <fullName evidence="7">Polysaccharide biosynthesis C-terminal domain-containing protein</fullName>
    </submittedName>
</protein>
<feature type="transmembrane region" description="Helical" evidence="6">
    <location>
        <begin position="340"/>
        <end position="361"/>
    </location>
</feature>
<feature type="transmembrane region" description="Helical" evidence="6">
    <location>
        <begin position="120"/>
        <end position="140"/>
    </location>
</feature>
<comment type="caution">
    <text evidence="7">The sequence shown here is derived from an EMBL/GenBank/DDBJ whole genome shotgun (WGS) entry which is preliminary data.</text>
</comment>
<dbReference type="PANTHER" id="PTHR30250:SF26">
    <property type="entry name" value="PSMA PROTEIN"/>
    <property type="match status" value="1"/>
</dbReference>
<accession>A0AAW5C2B2</accession>
<gene>
    <name evidence="7" type="ORF">L0N08_22425</name>
</gene>
<feature type="transmembrane region" description="Helical" evidence="6">
    <location>
        <begin position="303"/>
        <end position="328"/>
    </location>
</feature>
<organism evidence="7 8">
    <name type="scientific">Enterocloster aldenensis</name>
    <dbReference type="NCBI Taxonomy" id="358742"/>
    <lineage>
        <taxon>Bacteria</taxon>
        <taxon>Bacillati</taxon>
        <taxon>Bacillota</taxon>
        <taxon>Clostridia</taxon>
        <taxon>Lachnospirales</taxon>
        <taxon>Lachnospiraceae</taxon>
        <taxon>Enterocloster</taxon>
    </lineage>
</organism>
<evidence type="ECO:0000313" key="7">
    <source>
        <dbReference type="EMBL" id="MCG4748180.1"/>
    </source>
</evidence>
<reference evidence="7" key="1">
    <citation type="submission" date="2022-01" db="EMBL/GenBank/DDBJ databases">
        <title>Collection of gut derived symbiotic bacterial strains cultured from healthy donors.</title>
        <authorList>
            <person name="Lin H."/>
            <person name="Kohout C."/>
            <person name="Waligurski E."/>
            <person name="Pamer E.G."/>
        </authorList>
    </citation>
    <scope>NUCLEOTIDE SEQUENCE</scope>
    <source>
        <strain evidence="7">DFI.6.55</strain>
    </source>
</reference>
<keyword evidence="2" id="KW-1003">Cell membrane</keyword>
<dbReference type="GO" id="GO:0005886">
    <property type="term" value="C:plasma membrane"/>
    <property type="evidence" value="ECO:0007669"/>
    <property type="project" value="UniProtKB-SubCell"/>
</dbReference>
<evidence type="ECO:0000256" key="2">
    <source>
        <dbReference type="ARBA" id="ARBA00022475"/>
    </source>
</evidence>
<feature type="transmembrane region" description="Helical" evidence="6">
    <location>
        <begin position="457"/>
        <end position="482"/>
    </location>
</feature>
<feature type="transmembrane region" description="Helical" evidence="6">
    <location>
        <begin position="429"/>
        <end position="451"/>
    </location>
</feature>
<feature type="transmembrane region" description="Helical" evidence="6">
    <location>
        <begin position="91"/>
        <end position="114"/>
    </location>
</feature>
<evidence type="ECO:0000256" key="6">
    <source>
        <dbReference type="SAM" id="Phobius"/>
    </source>
</evidence>
<feature type="transmembrane region" description="Helical" evidence="6">
    <location>
        <begin position="160"/>
        <end position="178"/>
    </location>
</feature>
<comment type="subcellular location">
    <subcellularLocation>
        <location evidence="1">Cell membrane</location>
        <topology evidence="1">Multi-pass membrane protein</topology>
    </subcellularLocation>
</comment>
<evidence type="ECO:0000256" key="5">
    <source>
        <dbReference type="ARBA" id="ARBA00023136"/>
    </source>
</evidence>
<dbReference type="Proteomes" id="UP001299608">
    <property type="component" value="Unassembled WGS sequence"/>
</dbReference>
<evidence type="ECO:0000256" key="3">
    <source>
        <dbReference type="ARBA" id="ARBA00022692"/>
    </source>
</evidence>
<keyword evidence="3 6" id="KW-0812">Transmembrane</keyword>
<dbReference type="PANTHER" id="PTHR30250">
    <property type="entry name" value="PST FAMILY PREDICTED COLANIC ACID TRANSPORTER"/>
    <property type="match status" value="1"/>
</dbReference>
<sequence length="500" mass="56568">MNRKKAFLLNSFSGLLRQLISLICGFVMTKLILDFYGSSMNGLVSSITQFLGFISFLEMGIGPVIQSNLYRPLAEKKDVDISKIIKSSETFFKRIVYIFMVYIGILCVLFPILINSEFAPFFTASLVLIISLSSLAQYYFGMTYQLLLNADQKGYVQSTLQWVTLVVNTVLCIVLMNLGASIHIVRLITATVYVFRPLFLNVYVKKHYNIDKNVNYNDDPIKQKWNGFAQHLAAVVVDNTDIAVLTIMSSLQNVSVYVIYFNVVYGITQIIMTVVSGLEAMWGNMLAKKEWSIVRDSFSLMEWGIHTIVTIIFAASALLITPFVLIYTSGIEDANYNQPLFGVILVFAFAMQCIRVPYFRLIKAAGHYKQTQNGAFISMVLNILISIIIVKKFGLVGVAIGTYVALFFHTCYLVVYLSHHLLKRNILFFIKHLIIDIMVLVISFLLCNLHLGVSKNYVSWVIMATKITSLVVAISTVANLVFYREFINRIIIILKKRITG</sequence>
<feature type="transmembrane region" description="Helical" evidence="6">
    <location>
        <begin position="257"/>
        <end position="282"/>
    </location>
</feature>
<feature type="transmembrane region" description="Helical" evidence="6">
    <location>
        <begin position="396"/>
        <end position="417"/>
    </location>
</feature>
<feature type="transmembrane region" description="Helical" evidence="6">
    <location>
        <begin position="7"/>
        <end position="29"/>
    </location>
</feature>
<dbReference type="InterPro" id="IPR050833">
    <property type="entry name" value="Poly_Biosynth_Transport"/>
</dbReference>
<evidence type="ECO:0000313" key="8">
    <source>
        <dbReference type="Proteomes" id="UP001299608"/>
    </source>
</evidence>
<dbReference type="AlphaFoldDB" id="A0AAW5C2B2"/>
<keyword evidence="4 6" id="KW-1133">Transmembrane helix</keyword>
<name>A0AAW5C2B2_9FIRM</name>
<dbReference type="EMBL" id="JAKNGE010000033">
    <property type="protein sequence ID" value="MCG4748180.1"/>
    <property type="molecule type" value="Genomic_DNA"/>
</dbReference>